<organism evidence="9 10">
    <name type="scientific">Caenispirillum salinarum AK4</name>
    <dbReference type="NCBI Taxonomy" id="1238182"/>
    <lineage>
        <taxon>Bacteria</taxon>
        <taxon>Pseudomonadati</taxon>
        <taxon>Pseudomonadota</taxon>
        <taxon>Alphaproteobacteria</taxon>
        <taxon>Rhodospirillales</taxon>
        <taxon>Novispirillaceae</taxon>
        <taxon>Caenispirillum</taxon>
    </lineage>
</organism>
<evidence type="ECO:0000256" key="5">
    <source>
        <dbReference type="ARBA" id="ARBA00022692"/>
    </source>
</evidence>
<feature type="transmembrane region" description="Helical" evidence="8">
    <location>
        <begin position="202"/>
        <end position="223"/>
    </location>
</feature>
<proteinExistence type="inferred from homology"/>
<keyword evidence="4" id="KW-1003">Cell membrane</keyword>
<feature type="transmembrane region" description="Helical" evidence="8">
    <location>
        <begin position="243"/>
        <end position="271"/>
    </location>
</feature>
<dbReference type="GO" id="GO:0022857">
    <property type="term" value="F:transmembrane transporter activity"/>
    <property type="evidence" value="ECO:0007669"/>
    <property type="project" value="InterPro"/>
</dbReference>
<evidence type="ECO:0000256" key="2">
    <source>
        <dbReference type="ARBA" id="ARBA00007935"/>
    </source>
</evidence>
<keyword evidence="5 8" id="KW-0812">Transmembrane</keyword>
<dbReference type="RefSeq" id="WP_009539752.1">
    <property type="nucleotide sequence ID" value="NZ_ANHY01000005.1"/>
</dbReference>
<evidence type="ECO:0000256" key="8">
    <source>
        <dbReference type="SAM" id="Phobius"/>
    </source>
</evidence>
<dbReference type="STRING" id="1238182.C882_3635"/>
<dbReference type="PANTHER" id="PTHR30472:SF1">
    <property type="entry name" value="FE(3+) DICITRATE TRANSPORT SYSTEM PERMEASE PROTEIN FECC-RELATED"/>
    <property type="match status" value="1"/>
</dbReference>
<dbReference type="SUPFAM" id="SSF81345">
    <property type="entry name" value="ABC transporter involved in vitamin B12 uptake, BtuC"/>
    <property type="match status" value="1"/>
</dbReference>
<sequence length="334" mass="33275">MAFSAGSSRPPLARPWIAATVSLAILAVASLCIGLTTYGPGQAWAALTAFNGSPAHHVIRDLRLPRTLTAPTVGAALAVAGVLVQTLTRNRIAAPDILGLNAAAALAVVIFVSLVGGTALVLVSGAAVAGALAAAVVIYLISAAHGPMSPARTVLAGITLTALLGSLTQVILTTEEAALETLLFWLAGAFADRPLDLLWTNAGLLAAGFAAALVLAPSLDVLATDDRTAAGLGISPARLRAMAFAAVAALTGGAVAVAGPVGFIGLVVPHAARWMVGPGHARLVPFAAVAGAVFGLGADILARLVLFPDEAPVGAITALIGGPVLLWLLRRGLA</sequence>
<dbReference type="eggNOG" id="COG0609">
    <property type="taxonomic scope" value="Bacteria"/>
</dbReference>
<protein>
    <recommendedName>
        <fullName evidence="11">ABC-type Fe3+-siderophore transport system, permease component</fullName>
    </recommendedName>
</protein>
<dbReference type="Proteomes" id="UP000009881">
    <property type="component" value="Unassembled WGS sequence"/>
</dbReference>
<evidence type="ECO:0000256" key="6">
    <source>
        <dbReference type="ARBA" id="ARBA00022989"/>
    </source>
</evidence>
<feature type="transmembrane region" description="Helical" evidence="8">
    <location>
        <begin position="283"/>
        <end position="305"/>
    </location>
</feature>
<evidence type="ECO:0000313" key="10">
    <source>
        <dbReference type="Proteomes" id="UP000009881"/>
    </source>
</evidence>
<dbReference type="EMBL" id="ANHY01000005">
    <property type="protein sequence ID" value="EKV31883.1"/>
    <property type="molecule type" value="Genomic_DNA"/>
</dbReference>
<dbReference type="Gene3D" id="1.10.3470.10">
    <property type="entry name" value="ABC transporter involved in vitamin B12 uptake, BtuC"/>
    <property type="match status" value="1"/>
</dbReference>
<keyword evidence="10" id="KW-1185">Reference proteome</keyword>
<reference evidence="9 10" key="1">
    <citation type="journal article" date="2013" name="Genome Announc.">
        <title>Draft Genome Sequence of an Alphaproteobacterium, Caenispirillum salinarum AK4(T), Isolated from a Solar Saltern.</title>
        <authorList>
            <person name="Khatri I."/>
            <person name="Singh A."/>
            <person name="Korpole S."/>
            <person name="Pinnaka A.K."/>
            <person name="Subramanian S."/>
        </authorList>
    </citation>
    <scope>NUCLEOTIDE SEQUENCE [LARGE SCALE GENOMIC DNA]</scope>
    <source>
        <strain evidence="9 10">AK4</strain>
    </source>
</reference>
<dbReference type="GO" id="GO:0005886">
    <property type="term" value="C:plasma membrane"/>
    <property type="evidence" value="ECO:0007669"/>
    <property type="project" value="UniProtKB-SubCell"/>
</dbReference>
<keyword evidence="7 8" id="KW-0472">Membrane</keyword>
<feature type="transmembrane region" description="Helical" evidence="8">
    <location>
        <begin position="69"/>
        <end position="88"/>
    </location>
</feature>
<gene>
    <name evidence="9" type="ORF">C882_3635</name>
</gene>
<dbReference type="PANTHER" id="PTHR30472">
    <property type="entry name" value="FERRIC ENTEROBACTIN TRANSPORT SYSTEM PERMEASE PROTEIN"/>
    <property type="match status" value="1"/>
</dbReference>
<evidence type="ECO:0008006" key="11">
    <source>
        <dbReference type="Google" id="ProtNLM"/>
    </source>
</evidence>
<feature type="transmembrane region" description="Helical" evidence="8">
    <location>
        <begin position="97"/>
        <end position="115"/>
    </location>
</feature>
<dbReference type="AlphaFoldDB" id="K9HNH4"/>
<keyword evidence="6 8" id="KW-1133">Transmembrane helix</keyword>
<dbReference type="OrthoDB" id="9811975at2"/>
<comment type="similarity">
    <text evidence="2">Belongs to the binding-protein-dependent transport system permease family. FecCD subfamily.</text>
</comment>
<comment type="caution">
    <text evidence="9">The sequence shown here is derived from an EMBL/GenBank/DDBJ whole genome shotgun (WGS) entry which is preliminary data.</text>
</comment>
<dbReference type="Pfam" id="PF01032">
    <property type="entry name" value="FecCD"/>
    <property type="match status" value="1"/>
</dbReference>
<dbReference type="InterPro" id="IPR000522">
    <property type="entry name" value="ABC_transptr_permease_BtuC"/>
</dbReference>
<accession>K9HNH4</accession>
<evidence type="ECO:0000313" key="9">
    <source>
        <dbReference type="EMBL" id="EKV31883.1"/>
    </source>
</evidence>
<keyword evidence="3" id="KW-0813">Transport</keyword>
<comment type="subcellular location">
    <subcellularLocation>
        <location evidence="1">Cell membrane</location>
        <topology evidence="1">Multi-pass membrane protein</topology>
    </subcellularLocation>
</comment>
<dbReference type="InterPro" id="IPR037294">
    <property type="entry name" value="ABC_BtuC-like"/>
</dbReference>
<evidence type="ECO:0000256" key="4">
    <source>
        <dbReference type="ARBA" id="ARBA00022475"/>
    </source>
</evidence>
<evidence type="ECO:0000256" key="7">
    <source>
        <dbReference type="ARBA" id="ARBA00023136"/>
    </source>
</evidence>
<feature type="transmembrane region" description="Helical" evidence="8">
    <location>
        <begin position="311"/>
        <end position="329"/>
    </location>
</feature>
<name>K9HNH4_9PROT</name>
<feature type="transmembrane region" description="Helical" evidence="8">
    <location>
        <begin position="153"/>
        <end position="172"/>
    </location>
</feature>
<feature type="transmembrane region" description="Helical" evidence="8">
    <location>
        <begin position="121"/>
        <end position="141"/>
    </location>
</feature>
<evidence type="ECO:0000256" key="3">
    <source>
        <dbReference type="ARBA" id="ARBA00022448"/>
    </source>
</evidence>
<evidence type="ECO:0000256" key="1">
    <source>
        <dbReference type="ARBA" id="ARBA00004651"/>
    </source>
</evidence>
<dbReference type="GO" id="GO:0033214">
    <property type="term" value="P:siderophore-iron import into cell"/>
    <property type="evidence" value="ECO:0007669"/>
    <property type="project" value="TreeGrafter"/>
</dbReference>
<dbReference type="CDD" id="cd06550">
    <property type="entry name" value="TM_ABC_iron-siderophores_like"/>
    <property type="match status" value="1"/>
</dbReference>